<evidence type="ECO:0000313" key="1">
    <source>
        <dbReference type="EMBL" id="CAK0840650.1"/>
    </source>
</evidence>
<keyword evidence="2" id="KW-1185">Reference proteome</keyword>
<gene>
    <name evidence="1" type="ORF">PCOR1329_LOCUS36043</name>
</gene>
<name>A0ABN9T7P3_9DINO</name>
<proteinExistence type="predicted"/>
<protein>
    <submittedName>
        <fullName evidence="1">Uncharacterized protein</fullName>
    </submittedName>
</protein>
<evidence type="ECO:0000313" key="2">
    <source>
        <dbReference type="Proteomes" id="UP001189429"/>
    </source>
</evidence>
<dbReference type="Proteomes" id="UP001189429">
    <property type="component" value="Unassembled WGS sequence"/>
</dbReference>
<reference evidence="1" key="1">
    <citation type="submission" date="2023-10" db="EMBL/GenBank/DDBJ databases">
        <authorList>
            <person name="Chen Y."/>
            <person name="Shah S."/>
            <person name="Dougan E. K."/>
            <person name="Thang M."/>
            <person name="Chan C."/>
        </authorList>
    </citation>
    <scope>NUCLEOTIDE SEQUENCE [LARGE SCALE GENOMIC DNA]</scope>
</reference>
<sequence length="102" mass="11690">MCVVGSLRGFGEARRKCQRFTIYVTSQPQALTFFVKPMLAVDIRFRTRRPRALNGKGGALDHPASQALHVERVAGMVRMVRHNTQHCRLGSCYDWLQLDWLC</sequence>
<dbReference type="EMBL" id="CAUYUJ010014393">
    <property type="protein sequence ID" value="CAK0840650.1"/>
    <property type="molecule type" value="Genomic_DNA"/>
</dbReference>
<accession>A0ABN9T7P3</accession>
<organism evidence="1 2">
    <name type="scientific">Prorocentrum cordatum</name>
    <dbReference type="NCBI Taxonomy" id="2364126"/>
    <lineage>
        <taxon>Eukaryota</taxon>
        <taxon>Sar</taxon>
        <taxon>Alveolata</taxon>
        <taxon>Dinophyceae</taxon>
        <taxon>Prorocentrales</taxon>
        <taxon>Prorocentraceae</taxon>
        <taxon>Prorocentrum</taxon>
    </lineage>
</organism>
<comment type="caution">
    <text evidence="1">The sequence shown here is derived from an EMBL/GenBank/DDBJ whole genome shotgun (WGS) entry which is preliminary data.</text>
</comment>